<evidence type="ECO:0000313" key="1">
    <source>
        <dbReference type="EMBL" id="GFQ80291.1"/>
    </source>
</evidence>
<dbReference type="AlphaFoldDB" id="A0A8X6FI40"/>
<gene>
    <name evidence="1" type="ORF">TNCT_648511</name>
</gene>
<proteinExistence type="predicted"/>
<accession>A0A8X6FI40</accession>
<keyword evidence="2" id="KW-1185">Reference proteome</keyword>
<evidence type="ECO:0000313" key="2">
    <source>
        <dbReference type="Proteomes" id="UP000887116"/>
    </source>
</evidence>
<dbReference type="EMBL" id="BMAO01012281">
    <property type="protein sequence ID" value="GFQ80291.1"/>
    <property type="molecule type" value="Genomic_DNA"/>
</dbReference>
<comment type="caution">
    <text evidence="1">The sequence shown here is derived from an EMBL/GenBank/DDBJ whole genome shotgun (WGS) entry which is preliminary data.</text>
</comment>
<reference evidence="1" key="1">
    <citation type="submission" date="2020-07" db="EMBL/GenBank/DDBJ databases">
        <title>Multicomponent nature underlies the extraordinary mechanical properties of spider dragline silk.</title>
        <authorList>
            <person name="Kono N."/>
            <person name="Nakamura H."/>
            <person name="Mori M."/>
            <person name="Yoshida Y."/>
            <person name="Ohtoshi R."/>
            <person name="Malay A.D."/>
            <person name="Moran D.A.P."/>
            <person name="Tomita M."/>
            <person name="Numata K."/>
            <person name="Arakawa K."/>
        </authorList>
    </citation>
    <scope>NUCLEOTIDE SEQUENCE</scope>
</reference>
<organism evidence="1 2">
    <name type="scientific">Trichonephila clavata</name>
    <name type="common">Joro spider</name>
    <name type="synonym">Nephila clavata</name>
    <dbReference type="NCBI Taxonomy" id="2740835"/>
    <lineage>
        <taxon>Eukaryota</taxon>
        <taxon>Metazoa</taxon>
        <taxon>Ecdysozoa</taxon>
        <taxon>Arthropoda</taxon>
        <taxon>Chelicerata</taxon>
        <taxon>Arachnida</taxon>
        <taxon>Araneae</taxon>
        <taxon>Araneomorphae</taxon>
        <taxon>Entelegynae</taxon>
        <taxon>Araneoidea</taxon>
        <taxon>Nephilidae</taxon>
        <taxon>Trichonephila</taxon>
    </lineage>
</organism>
<name>A0A8X6FI40_TRICU</name>
<dbReference type="Proteomes" id="UP000887116">
    <property type="component" value="Unassembled WGS sequence"/>
</dbReference>
<sequence length="92" mass="10631">MDEILPFTKKLQVSDYHPKTSRIQTAGFANVRRSTSLWYSTIVRGVSMNQKRSSRKGRLNCSFTVKRCLERMYEATLSLASYCTDEWVTISV</sequence>
<protein>
    <submittedName>
        <fullName evidence="1">Uncharacterized protein</fullName>
    </submittedName>
</protein>